<dbReference type="EMBL" id="CABVPU010000012">
    <property type="protein sequence ID" value="VWB76297.1"/>
    <property type="molecule type" value="Genomic_DNA"/>
</dbReference>
<proteinExistence type="inferred from homology"/>
<reference evidence="14 15" key="1">
    <citation type="submission" date="2019-09" db="EMBL/GenBank/DDBJ databases">
        <authorList>
            <person name="Depoorter E."/>
        </authorList>
    </citation>
    <scope>NUCLEOTIDE SEQUENCE [LARGE SCALE GENOMIC DNA]</scope>
    <source>
        <strain evidence="14">R-15945</strain>
    </source>
</reference>
<evidence type="ECO:0000256" key="10">
    <source>
        <dbReference type="PROSITE-ProRule" id="PRU01360"/>
    </source>
</evidence>
<feature type="domain" description="TonB-dependent receptor plug" evidence="13">
    <location>
        <begin position="124"/>
        <end position="236"/>
    </location>
</feature>
<evidence type="ECO:0000256" key="9">
    <source>
        <dbReference type="ARBA" id="ARBA00023237"/>
    </source>
</evidence>
<dbReference type="InterPro" id="IPR000531">
    <property type="entry name" value="Beta-barrel_TonB"/>
</dbReference>
<evidence type="ECO:0000256" key="3">
    <source>
        <dbReference type="ARBA" id="ARBA00022448"/>
    </source>
</evidence>
<dbReference type="SUPFAM" id="SSF56935">
    <property type="entry name" value="Porins"/>
    <property type="match status" value="1"/>
</dbReference>
<evidence type="ECO:0000256" key="11">
    <source>
        <dbReference type="RuleBase" id="RU003357"/>
    </source>
</evidence>
<evidence type="ECO:0000259" key="12">
    <source>
        <dbReference type="Pfam" id="PF00593"/>
    </source>
</evidence>
<dbReference type="Gene3D" id="2.40.170.20">
    <property type="entry name" value="TonB-dependent receptor, beta-barrel domain"/>
    <property type="match status" value="1"/>
</dbReference>
<keyword evidence="3 10" id="KW-0813">Transport</keyword>
<dbReference type="Gene3D" id="2.170.130.10">
    <property type="entry name" value="TonB-dependent receptor, plug domain"/>
    <property type="match status" value="1"/>
</dbReference>
<evidence type="ECO:0000256" key="6">
    <source>
        <dbReference type="ARBA" id="ARBA00023077"/>
    </source>
</evidence>
<evidence type="ECO:0000313" key="15">
    <source>
        <dbReference type="Proteomes" id="UP000494174"/>
    </source>
</evidence>
<name>A0A6P2LVU4_BURL3</name>
<evidence type="ECO:0000259" key="13">
    <source>
        <dbReference type="Pfam" id="PF07715"/>
    </source>
</evidence>
<dbReference type="Pfam" id="PF07715">
    <property type="entry name" value="Plug"/>
    <property type="match status" value="1"/>
</dbReference>
<keyword evidence="4 10" id="KW-1134">Transmembrane beta strand</keyword>
<dbReference type="GO" id="GO:0009279">
    <property type="term" value="C:cell outer membrane"/>
    <property type="evidence" value="ECO:0007669"/>
    <property type="project" value="UniProtKB-SubCell"/>
</dbReference>
<dbReference type="Proteomes" id="UP000494174">
    <property type="component" value="Unassembled WGS sequence"/>
</dbReference>
<evidence type="ECO:0000256" key="4">
    <source>
        <dbReference type="ARBA" id="ARBA00022452"/>
    </source>
</evidence>
<sequence>MGNNGDRYAGAWKRARIHAIQRKTGGFLLTNEWGKMKQRALALAIKRMIWAEMALTATLAAPAFAQSQPSPGGAAVADAVAQEAPAAGAGGDSGAQRKNKVAQIKRFEVTGSLIRSADKVGFNQVQTVTAKDIEASGQNSVADFLRSTSANSASSWAEGTTNSFAPGGAGIALRGLSEKYTLVMIDGQRVAPYAFATNVTDQFFDLNTLPLNIIDRIEIVKTGAVSQYGSDAIAGVVNIITKKNFQGLQLDGSYGGATQNGGGAGTTKFSILGGFGDLNADRFNVTAAASLYRFNGVSAADRDTTQNQNFSNFPGGLFNQSPSYWRDPTGARVPLAGCPWGGAPIAGSATARINGPGTICQTNTAYATSLSPWTERLSAKVHGDFKISDSMQAFADLWESNNTTNTNNFVGGLGNSTQAFDPATGGLRPISNVVPASNPYNPFGVPSKLVYSFPNAQSVRTSANFWRAATGLKGSFIAPYVGDVDWSTAYTHSQDTVSNTFSNLINAKALQNIVQNGVFNFANPSGTPNGLAGLYGSTSSQAITKLDALDATMSTPTLFKLPTGNVGLGLGAQFMHQSQYVGTGAGYQDGTFISPALQSVSGQRNVAAIYYQIDIPILKNLTFSQSGRYDHYSDFGGAFSPRFALRFQPVRELTMYGSYNRGFRAPTLIENTSSRSFSAQGAVDPHDPNNPGAYGLVEEVQAGNRNLQPERTKNYNLGFQLSPARNTDIGFDWYKIHIDNVIGTADIQQSVNQNDPSQVVRNANGSIAYVLMPFQNLSSLDTDGFETTFRQSVPTRIGTFTLSGDWAYVWHFKMPVGGVSTDFAGNNGSLNQPFGGSFPRWKGNTSLSWNYQSKWNATLTWMYTGPYTQAILSPGQYPNMEGSVASYSQFNLMVSYTGIKHWTIYAGIDNIFNRAPPFDPVYMNSSYQTGYDSSLYTYIGRFAQVGATYRF</sequence>
<evidence type="ECO:0000256" key="5">
    <source>
        <dbReference type="ARBA" id="ARBA00022692"/>
    </source>
</evidence>
<evidence type="ECO:0000256" key="1">
    <source>
        <dbReference type="ARBA" id="ARBA00004571"/>
    </source>
</evidence>
<organism evidence="14 15">
    <name type="scientific">Burkholderia lata (strain ATCC 17760 / DSM 23089 / LMG 22485 / NCIMB 9086 / R18194 / 383)</name>
    <dbReference type="NCBI Taxonomy" id="482957"/>
    <lineage>
        <taxon>Bacteria</taxon>
        <taxon>Pseudomonadati</taxon>
        <taxon>Pseudomonadota</taxon>
        <taxon>Betaproteobacteria</taxon>
        <taxon>Burkholderiales</taxon>
        <taxon>Burkholderiaceae</taxon>
        <taxon>Burkholderia</taxon>
        <taxon>Burkholderia cepacia complex</taxon>
    </lineage>
</organism>
<comment type="subcellular location">
    <subcellularLocation>
        <location evidence="1 10">Cell outer membrane</location>
        <topology evidence="1 10">Multi-pass membrane protein</topology>
    </subcellularLocation>
</comment>
<evidence type="ECO:0000256" key="8">
    <source>
        <dbReference type="ARBA" id="ARBA00023170"/>
    </source>
</evidence>
<keyword evidence="9 10" id="KW-0998">Cell outer membrane</keyword>
<dbReference type="AlphaFoldDB" id="A0A6P2LVU4"/>
<dbReference type="PROSITE" id="PS52016">
    <property type="entry name" value="TONB_DEPENDENT_REC_3"/>
    <property type="match status" value="1"/>
</dbReference>
<dbReference type="InterPro" id="IPR037066">
    <property type="entry name" value="Plug_dom_sf"/>
</dbReference>
<keyword evidence="5 10" id="KW-0812">Transmembrane</keyword>
<keyword evidence="6 11" id="KW-0798">TonB box</keyword>
<dbReference type="PANTHER" id="PTHR47234">
    <property type="match status" value="1"/>
</dbReference>
<keyword evidence="8 14" id="KW-0675">Receptor</keyword>
<evidence type="ECO:0000256" key="7">
    <source>
        <dbReference type="ARBA" id="ARBA00023136"/>
    </source>
</evidence>
<gene>
    <name evidence="14" type="ORF">BLA15945_03646</name>
</gene>
<dbReference type="Pfam" id="PF00593">
    <property type="entry name" value="TonB_dep_Rec_b-barrel"/>
    <property type="match status" value="1"/>
</dbReference>
<protein>
    <submittedName>
        <fullName evidence="14">TonB-dependent receptor</fullName>
    </submittedName>
</protein>
<dbReference type="InterPro" id="IPR039426">
    <property type="entry name" value="TonB-dep_rcpt-like"/>
</dbReference>
<evidence type="ECO:0000313" key="14">
    <source>
        <dbReference type="EMBL" id="VWB76297.1"/>
    </source>
</evidence>
<dbReference type="InterPro" id="IPR036942">
    <property type="entry name" value="Beta-barrel_TonB_sf"/>
</dbReference>
<dbReference type="CDD" id="cd01347">
    <property type="entry name" value="ligand_gated_channel"/>
    <property type="match status" value="1"/>
</dbReference>
<comment type="similarity">
    <text evidence="2 10 11">Belongs to the TonB-dependent receptor family.</text>
</comment>
<dbReference type="InterPro" id="IPR012910">
    <property type="entry name" value="Plug_dom"/>
</dbReference>
<feature type="domain" description="TonB-dependent receptor-like beta-barrel" evidence="12">
    <location>
        <begin position="403"/>
        <end position="911"/>
    </location>
</feature>
<dbReference type="PANTHER" id="PTHR47234:SF2">
    <property type="entry name" value="TONB-DEPENDENT RECEPTOR"/>
    <property type="match status" value="1"/>
</dbReference>
<keyword evidence="7 10" id="KW-0472">Membrane</keyword>
<evidence type="ECO:0000256" key="2">
    <source>
        <dbReference type="ARBA" id="ARBA00009810"/>
    </source>
</evidence>
<accession>A0A6P2LVU4</accession>